<organism evidence="1 2">
    <name type="scientific">Klebsiella pneumoniae</name>
    <dbReference type="NCBI Taxonomy" id="573"/>
    <lineage>
        <taxon>Bacteria</taxon>
        <taxon>Pseudomonadati</taxon>
        <taxon>Pseudomonadota</taxon>
        <taxon>Gammaproteobacteria</taxon>
        <taxon>Enterobacterales</taxon>
        <taxon>Enterobacteriaceae</taxon>
        <taxon>Klebsiella/Raoultella group</taxon>
        <taxon>Klebsiella</taxon>
        <taxon>Klebsiella pneumoniae complex</taxon>
    </lineage>
</organism>
<name>A0AAW8AAE7_KLEPN</name>
<dbReference type="Proteomes" id="UP001244490">
    <property type="component" value="Unassembled WGS sequence"/>
</dbReference>
<gene>
    <name evidence="1" type="ORF">Q6294_03060</name>
</gene>
<reference evidence="1" key="1">
    <citation type="submission" date="2023-07" db="EMBL/GenBank/DDBJ databases">
        <authorList>
            <person name="Peng Z."/>
        </authorList>
    </citation>
    <scope>NUCLEOTIDE SEQUENCE</scope>
    <source>
        <strain evidence="1">KP219</strain>
    </source>
</reference>
<evidence type="ECO:0000313" key="1">
    <source>
        <dbReference type="EMBL" id="MDP0966027.1"/>
    </source>
</evidence>
<proteinExistence type="predicted"/>
<accession>A0AAW8AAE7</accession>
<comment type="caution">
    <text evidence="1">The sequence shown here is derived from an EMBL/GenBank/DDBJ whole genome shotgun (WGS) entry which is preliminary data.</text>
</comment>
<dbReference type="AlphaFoldDB" id="A0AAW8AAE7"/>
<dbReference type="EMBL" id="JAUUIA010000002">
    <property type="protein sequence ID" value="MDP0966027.1"/>
    <property type="molecule type" value="Genomic_DNA"/>
</dbReference>
<protein>
    <recommendedName>
        <fullName evidence="3">CopG-like ribbon-helix-helix domain-containing protein</fullName>
    </recommendedName>
</protein>
<sequence length="63" mass="6908">MNLKIQQHVYAGLLEEAKRRGTTVPNLAREVLEIAAHLFDNGEPLPALGNINGDNNEQKSVAK</sequence>
<evidence type="ECO:0008006" key="3">
    <source>
        <dbReference type="Google" id="ProtNLM"/>
    </source>
</evidence>
<evidence type="ECO:0000313" key="2">
    <source>
        <dbReference type="Proteomes" id="UP001244490"/>
    </source>
</evidence>
<dbReference type="RefSeq" id="WP_047719264.1">
    <property type="nucleotide sequence ID" value="NZ_CAAGUS010000002.1"/>
</dbReference>